<gene>
    <name evidence="1" type="ORF">ACFFQV_01190</name>
</gene>
<name>A0ABV5SKM2_9MICO</name>
<evidence type="ECO:0000313" key="1">
    <source>
        <dbReference type="EMBL" id="MFB9640890.1"/>
    </source>
</evidence>
<evidence type="ECO:0000313" key="2">
    <source>
        <dbReference type="Proteomes" id="UP001589667"/>
    </source>
</evidence>
<dbReference type="RefSeq" id="WP_157423698.1">
    <property type="nucleotide sequence ID" value="NZ_BAAANI010000008.1"/>
</dbReference>
<sequence length="91" mass="9753">MSDVSIEKELLSTISAQLYDATDALSFSSYVRVPGDAGLNSTAAEEALAAAAREQAALAEVLWGVLRELAERPVEVAEQFALQDRVLGETR</sequence>
<organism evidence="1 2">
    <name type="scientific">Agromyces lapidis</name>
    <dbReference type="NCBI Taxonomy" id="279574"/>
    <lineage>
        <taxon>Bacteria</taxon>
        <taxon>Bacillati</taxon>
        <taxon>Actinomycetota</taxon>
        <taxon>Actinomycetes</taxon>
        <taxon>Micrococcales</taxon>
        <taxon>Microbacteriaceae</taxon>
        <taxon>Agromyces</taxon>
    </lineage>
</organism>
<proteinExistence type="predicted"/>
<dbReference type="EMBL" id="JBHMBL010000001">
    <property type="protein sequence ID" value="MFB9640890.1"/>
    <property type="molecule type" value="Genomic_DNA"/>
</dbReference>
<reference evidence="1 2" key="1">
    <citation type="submission" date="2024-09" db="EMBL/GenBank/DDBJ databases">
        <authorList>
            <person name="Sun Q."/>
            <person name="Mori K."/>
        </authorList>
    </citation>
    <scope>NUCLEOTIDE SEQUENCE [LARGE SCALE GENOMIC DNA]</scope>
    <source>
        <strain evidence="1 2">JCM 14321</strain>
    </source>
</reference>
<accession>A0ABV5SKM2</accession>
<keyword evidence="2" id="KW-1185">Reference proteome</keyword>
<comment type="caution">
    <text evidence="1">The sequence shown here is derived from an EMBL/GenBank/DDBJ whole genome shotgun (WGS) entry which is preliminary data.</text>
</comment>
<dbReference type="Proteomes" id="UP001589667">
    <property type="component" value="Unassembled WGS sequence"/>
</dbReference>
<protein>
    <submittedName>
        <fullName evidence="1">Uncharacterized protein</fullName>
    </submittedName>
</protein>